<evidence type="ECO:0000256" key="1">
    <source>
        <dbReference type="SAM" id="MobiDB-lite"/>
    </source>
</evidence>
<feature type="region of interest" description="Disordered" evidence="1">
    <location>
        <begin position="1"/>
        <end position="24"/>
    </location>
</feature>
<accession>A0A0E3R0F2</accession>
<proteinExistence type="predicted"/>
<reference evidence="2 3" key="1">
    <citation type="submission" date="2014-07" db="EMBL/GenBank/DDBJ databases">
        <title>Methanogenic archaea and the global carbon cycle.</title>
        <authorList>
            <person name="Henriksen J.R."/>
            <person name="Luke J."/>
            <person name="Reinhart S."/>
            <person name="Benedict M.N."/>
            <person name="Youngblut N.D."/>
            <person name="Metcalf M.E."/>
            <person name="Whitaker R.J."/>
            <person name="Metcalf W.W."/>
        </authorList>
    </citation>
    <scope>NUCLEOTIDE SEQUENCE [LARGE SCALE GENOMIC DNA]</scope>
    <source>
        <strain evidence="2 3">227</strain>
    </source>
</reference>
<dbReference type="HOGENOM" id="CLU_2784025_0_0_2"/>
<evidence type="ECO:0000313" key="2">
    <source>
        <dbReference type="EMBL" id="AKB56830.1"/>
    </source>
</evidence>
<dbReference type="AlphaFoldDB" id="A0A0E3R0F2"/>
<feature type="compositionally biased region" description="Basic and acidic residues" evidence="1">
    <location>
        <begin position="1"/>
        <end position="21"/>
    </location>
</feature>
<protein>
    <submittedName>
        <fullName evidence="2">Uncharacterized protein</fullName>
    </submittedName>
</protein>
<name>A0A0E3R0F2_METBA</name>
<dbReference type="Proteomes" id="UP000033079">
    <property type="component" value="Chromosome"/>
</dbReference>
<evidence type="ECO:0000313" key="3">
    <source>
        <dbReference type="Proteomes" id="UP000033079"/>
    </source>
</evidence>
<dbReference type="EMBL" id="CP009530">
    <property type="protein sequence ID" value="AKB56830.1"/>
    <property type="molecule type" value="Genomic_DNA"/>
</dbReference>
<dbReference type="KEGG" id="mbar:MSBR2_0314"/>
<dbReference type="PATRIC" id="fig|1434106.5.peg.374"/>
<organism evidence="2 3">
    <name type="scientific">Methanosarcina barkeri 227</name>
    <dbReference type="NCBI Taxonomy" id="1434106"/>
    <lineage>
        <taxon>Archaea</taxon>
        <taxon>Methanobacteriati</taxon>
        <taxon>Methanobacteriota</taxon>
        <taxon>Stenosarchaea group</taxon>
        <taxon>Methanomicrobia</taxon>
        <taxon>Methanosarcinales</taxon>
        <taxon>Methanosarcinaceae</taxon>
        <taxon>Methanosarcina</taxon>
    </lineage>
</organism>
<sequence length="68" mass="7529">MSSEDSGGKNAEEEAPVREAEPNPFFDPQLCGTYYCSSGLPGDSFVQHILRCSGILQCNCPINNYFFF</sequence>
<gene>
    <name evidence="2" type="ORF">MSBR2_0314</name>
</gene>